<organism evidence="2">
    <name type="scientific">Thermosporothrix sp. COM3</name>
    <dbReference type="NCBI Taxonomy" id="2490863"/>
    <lineage>
        <taxon>Bacteria</taxon>
        <taxon>Bacillati</taxon>
        <taxon>Chloroflexota</taxon>
        <taxon>Ktedonobacteria</taxon>
        <taxon>Ktedonobacterales</taxon>
        <taxon>Thermosporotrichaceae</taxon>
        <taxon>Thermosporothrix</taxon>
    </lineage>
</organism>
<accession>A0A455SKN1</accession>
<feature type="transmembrane region" description="Helical" evidence="1">
    <location>
        <begin position="12"/>
        <end position="33"/>
    </location>
</feature>
<feature type="transmembrane region" description="Helical" evidence="1">
    <location>
        <begin position="80"/>
        <end position="101"/>
    </location>
</feature>
<evidence type="ECO:0000313" key="2">
    <source>
        <dbReference type="EMBL" id="BBH87871.1"/>
    </source>
</evidence>
<dbReference type="AlphaFoldDB" id="A0A455SKN1"/>
<sequence>MFFSWLIRYGHVAAATLWVGGYALLAFVIIPLIGKGASEVLTRLAVTTLRVLTYTGTLTMGFGLILITRTRGFPHLFGSAWGSLIITGFVIALVLLGLGDGALRPAILAIPGTGDNTRARRFAIIGFILVVLAVGVMTAAPLVV</sequence>
<reference evidence="2" key="1">
    <citation type="submission" date="2018-12" db="EMBL/GenBank/DDBJ databases">
        <title>Novel natural products biosynthetic potential of the class Ktedonobacteria.</title>
        <authorList>
            <person name="Zheng Y."/>
            <person name="Saitou A."/>
            <person name="Wang C.M."/>
            <person name="Toyoda A."/>
            <person name="Minakuchi Y."/>
            <person name="Sekiguchi Y."/>
            <person name="Ueda K."/>
            <person name="Takano H."/>
            <person name="Sakai Y."/>
            <person name="Yokota A."/>
            <person name="Yabe S."/>
        </authorList>
    </citation>
    <scope>NUCLEOTIDE SEQUENCE</scope>
    <source>
        <strain evidence="2">COM3</strain>
    </source>
</reference>
<keyword evidence="1" id="KW-1133">Transmembrane helix</keyword>
<feature type="transmembrane region" description="Helical" evidence="1">
    <location>
        <begin position="45"/>
        <end position="68"/>
    </location>
</feature>
<keyword evidence="1" id="KW-0472">Membrane</keyword>
<evidence type="ECO:0000256" key="1">
    <source>
        <dbReference type="SAM" id="Phobius"/>
    </source>
</evidence>
<protein>
    <recommendedName>
        <fullName evidence="3">Copper resistance protein D domain-containing protein</fullName>
    </recommendedName>
</protein>
<dbReference type="EMBL" id="AP019376">
    <property type="protein sequence ID" value="BBH87871.1"/>
    <property type="molecule type" value="Genomic_DNA"/>
</dbReference>
<name>A0A455SKN1_9CHLR</name>
<keyword evidence="1" id="KW-0812">Transmembrane</keyword>
<feature type="transmembrane region" description="Helical" evidence="1">
    <location>
        <begin position="122"/>
        <end position="143"/>
    </location>
</feature>
<evidence type="ECO:0008006" key="3">
    <source>
        <dbReference type="Google" id="ProtNLM"/>
    </source>
</evidence>
<proteinExistence type="predicted"/>
<gene>
    <name evidence="2" type="ORF">KTC_26220</name>
</gene>